<keyword evidence="3" id="KW-0472">Membrane</keyword>
<evidence type="ECO:0000256" key="3">
    <source>
        <dbReference type="SAM" id="Phobius"/>
    </source>
</evidence>
<gene>
    <name evidence="5" type="ORF">FXN61_14375</name>
</gene>
<feature type="domain" description="Putative zinc-finger" evidence="4">
    <location>
        <begin position="11"/>
        <end position="35"/>
    </location>
</feature>
<organism evidence="5 6">
    <name type="scientific">Lentzea indica</name>
    <dbReference type="NCBI Taxonomy" id="2604800"/>
    <lineage>
        <taxon>Bacteria</taxon>
        <taxon>Bacillati</taxon>
        <taxon>Actinomycetota</taxon>
        <taxon>Actinomycetes</taxon>
        <taxon>Pseudonocardiales</taxon>
        <taxon>Pseudonocardiaceae</taxon>
        <taxon>Lentzea</taxon>
    </lineage>
</organism>
<evidence type="ECO:0000313" key="5">
    <source>
        <dbReference type="EMBL" id="NKE57954.1"/>
    </source>
</evidence>
<protein>
    <submittedName>
        <fullName evidence="5">Zf-HC2 domain-containing protein</fullName>
    </submittedName>
</protein>
<evidence type="ECO:0000256" key="1">
    <source>
        <dbReference type="ARBA" id="ARBA00023015"/>
    </source>
</evidence>
<sequence>MTCPFRDWDVAYVLGSLSPADRYAYERHLAVCRPCEHEVGGLAGTAGLLSRVPAEWAVDSLEPGVAVPATVLPRLARAARRQRLLVTVATVLVAAAISAALMFFLCP</sequence>
<name>A0ABX1FG59_9PSEU</name>
<proteinExistence type="predicted"/>
<evidence type="ECO:0000259" key="4">
    <source>
        <dbReference type="Pfam" id="PF13490"/>
    </source>
</evidence>
<reference evidence="5 6" key="1">
    <citation type="submission" date="2019-08" db="EMBL/GenBank/DDBJ databases">
        <title>Lentzea from Indian Himalayas.</title>
        <authorList>
            <person name="Mandal S."/>
            <person name="Mallick Gupta A."/>
            <person name="Maiti P.K."/>
            <person name="Sarkar J."/>
            <person name="Mandal S."/>
        </authorList>
    </citation>
    <scope>NUCLEOTIDE SEQUENCE [LARGE SCALE GENOMIC DNA]</scope>
    <source>
        <strain evidence="5 6">PSKA42</strain>
    </source>
</reference>
<dbReference type="InterPro" id="IPR041916">
    <property type="entry name" value="Anti_sigma_zinc_sf"/>
</dbReference>
<dbReference type="Gene3D" id="1.10.10.1320">
    <property type="entry name" value="Anti-sigma factor, zinc-finger domain"/>
    <property type="match status" value="1"/>
</dbReference>
<dbReference type="EMBL" id="VSRL01000042">
    <property type="protein sequence ID" value="NKE57954.1"/>
    <property type="molecule type" value="Genomic_DNA"/>
</dbReference>
<dbReference type="Proteomes" id="UP001515943">
    <property type="component" value="Unassembled WGS sequence"/>
</dbReference>
<feature type="transmembrane region" description="Helical" evidence="3">
    <location>
        <begin position="84"/>
        <end position="105"/>
    </location>
</feature>
<evidence type="ECO:0000313" key="6">
    <source>
        <dbReference type="Proteomes" id="UP001515943"/>
    </source>
</evidence>
<dbReference type="RefSeq" id="WP_167974177.1">
    <property type="nucleotide sequence ID" value="NZ_VSRL01000042.1"/>
</dbReference>
<keyword evidence="2" id="KW-0804">Transcription</keyword>
<evidence type="ECO:0000256" key="2">
    <source>
        <dbReference type="ARBA" id="ARBA00023163"/>
    </source>
</evidence>
<dbReference type="Pfam" id="PF13490">
    <property type="entry name" value="zf-HC2"/>
    <property type="match status" value="1"/>
</dbReference>
<keyword evidence="6" id="KW-1185">Reference proteome</keyword>
<keyword evidence="3" id="KW-0812">Transmembrane</keyword>
<keyword evidence="3" id="KW-1133">Transmembrane helix</keyword>
<comment type="caution">
    <text evidence="5">The sequence shown here is derived from an EMBL/GenBank/DDBJ whole genome shotgun (WGS) entry which is preliminary data.</text>
</comment>
<accession>A0ABX1FG59</accession>
<dbReference type="InterPro" id="IPR027383">
    <property type="entry name" value="Znf_put"/>
</dbReference>
<keyword evidence="1" id="KW-0805">Transcription regulation</keyword>